<evidence type="ECO:0000256" key="4">
    <source>
        <dbReference type="SAM" id="MobiDB-lite"/>
    </source>
</evidence>
<dbReference type="Pfam" id="PF25876">
    <property type="entry name" value="HH_MFP_RND"/>
    <property type="match status" value="1"/>
</dbReference>
<dbReference type="PANTHER" id="PTHR30469">
    <property type="entry name" value="MULTIDRUG RESISTANCE PROTEIN MDTA"/>
    <property type="match status" value="1"/>
</dbReference>
<dbReference type="GO" id="GO:1990281">
    <property type="term" value="C:efflux pump complex"/>
    <property type="evidence" value="ECO:0007669"/>
    <property type="project" value="TreeGrafter"/>
</dbReference>
<feature type="domain" description="CusB-like beta-barrel" evidence="8">
    <location>
        <begin position="214"/>
        <end position="287"/>
    </location>
</feature>
<dbReference type="SUPFAM" id="SSF111369">
    <property type="entry name" value="HlyD-like secretion proteins"/>
    <property type="match status" value="1"/>
</dbReference>
<dbReference type="FunFam" id="2.40.30.170:FF:000010">
    <property type="entry name" value="Efflux RND transporter periplasmic adaptor subunit"/>
    <property type="match status" value="1"/>
</dbReference>
<evidence type="ECO:0000256" key="1">
    <source>
        <dbReference type="ARBA" id="ARBA00004196"/>
    </source>
</evidence>
<dbReference type="InterPro" id="IPR058627">
    <property type="entry name" value="MdtA-like_C"/>
</dbReference>
<dbReference type="PANTHER" id="PTHR30469:SF11">
    <property type="entry name" value="BLL4320 PROTEIN"/>
    <property type="match status" value="1"/>
</dbReference>
<name>A0A5C6B0M1_9BACT</name>
<keyword evidence="5" id="KW-0472">Membrane</keyword>
<dbReference type="Gene3D" id="2.40.420.20">
    <property type="match status" value="1"/>
</dbReference>
<feature type="transmembrane region" description="Helical" evidence="5">
    <location>
        <begin position="20"/>
        <end position="38"/>
    </location>
</feature>
<evidence type="ECO:0000256" key="5">
    <source>
        <dbReference type="SAM" id="Phobius"/>
    </source>
</evidence>
<evidence type="ECO:0000256" key="3">
    <source>
        <dbReference type="ARBA" id="ARBA00022448"/>
    </source>
</evidence>
<evidence type="ECO:0000256" key="2">
    <source>
        <dbReference type="ARBA" id="ARBA00009477"/>
    </source>
</evidence>
<organism evidence="10 11">
    <name type="scientific">Stieleria varia</name>
    <dbReference type="NCBI Taxonomy" id="2528005"/>
    <lineage>
        <taxon>Bacteria</taxon>
        <taxon>Pseudomonadati</taxon>
        <taxon>Planctomycetota</taxon>
        <taxon>Planctomycetia</taxon>
        <taxon>Pirellulales</taxon>
        <taxon>Pirellulaceae</taxon>
        <taxon>Stieleria</taxon>
    </lineage>
</organism>
<reference evidence="10 11" key="1">
    <citation type="submission" date="2019-02" db="EMBL/GenBank/DDBJ databases">
        <title>Deep-cultivation of Planctomycetes and their phenomic and genomic characterization uncovers novel biology.</title>
        <authorList>
            <person name="Wiegand S."/>
            <person name="Jogler M."/>
            <person name="Boedeker C."/>
            <person name="Pinto D."/>
            <person name="Vollmers J."/>
            <person name="Rivas-Marin E."/>
            <person name="Kohn T."/>
            <person name="Peeters S.H."/>
            <person name="Heuer A."/>
            <person name="Rast P."/>
            <person name="Oberbeckmann S."/>
            <person name="Bunk B."/>
            <person name="Jeske O."/>
            <person name="Meyerdierks A."/>
            <person name="Storesund J.E."/>
            <person name="Kallscheuer N."/>
            <person name="Luecker S."/>
            <person name="Lage O.M."/>
            <person name="Pohl T."/>
            <person name="Merkel B.J."/>
            <person name="Hornburger P."/>
            <person name="Mueller R.-W."/>
            <person name="Bruemmer F."/>
            <person name="Labrenz M."/>
            <person name="Spormann A.M."/>
            <person name="Op Den Camp H."/>
            <person name="Overmann J."/>
            <person name="Amann R."/>
            <person name="Jetten M.S.M."/>
            <person name="Mascher T."/>
            <person name="Medema M.H."/>
            <person name="Devos D.P."/>
            <person name="Kaster A.-K."/>
            <person name="Ovreas L."/>
            <person name="Rohde M."/>
            <person name="Galperin M.Y."/>
            <person name="Jogler C."/>
        </authorList>
    </citation>
    <scope>NUCLEOTIDE SEQUENCE [LARGE SCALE GENOMIC DNA]</scope>
    <source>
        <strain evidence="10 11">Pla52n</strain>
    </source>
</reference>
<dbReference type="RefSeq" id="WP_146520270.1">
    <property type="nucleotide sequence ID" value="NZ_CP151726.1"/>
</dbReference>
<dbReference type="InterPro" id="IPR006143">
    <property type="entry name" value="RND_pump_MFP"/>
</dbReference>
<comment type="similarity">
    <text evidence="2">Belongs to the membrane fusion protein (MFP) (TC 8.A.1) family.</text>
</comment>
<comment type="subcellular location">
    <subcellularLocation>
        <location evidence="1">Cell envelope</location>
    </subcellularLocation>
</comment>
<evidence type="ECO:0000259" key="8">
    <source>
        <dbReference type="Pfam" id="PF25954"/>
    </source>
</evidence>
<keyword evidence="11" id="KW-1185">Reference proteome</keyword>
<dbReference type="Pfam" id="PF25954">
    <property type="entry name" value="Beta-barrel_RND_2"/>
    <property type="match status" value="1"/>
</dbReference>
<accession>A0A5C6B0M1</accession>
<feature type="domain" description="Multidrug resistance protein MdtA-like alpha-helical hairpin" evidence="6">
    <location>
        <begin position="120"/>
        <end position="179"/>
    </location>
</feature>
<evidence type="ECO:0000259" key="7">
    <source>
        <dbReference type="Pfam" id="PF25917"/>
    </source>
</evidence>
<dbReference type="GO" id="GO:0015562">
    <property type="term" value="F:efflux transmembrane transporter activity"/>
    <property type="evidence" value="ECO:0007669"/>
    <property type="project" value="TreeGrafter"/>
</dbReference>
<dbReference type="Gene3D" id="2.40.30.170">
    <property type="match status" value="1"/>
</dbReference>
<evidence type="ECO:0000259" key="6">
    <source>
        <dbReference type="Pfam" id="PF25876"/>
    </source>
</evidence>
<keyword evidence="5" id="KW-1133">Transmembrane helix</keyword>
<comment type="caution">
    <text evidence="10">The sequence shown here is derived from an EMBL/GenBank/DDBJ whole genome shotgun (WGS) entry which is preliminary data.</text>
</comment>
<dbReference type="Gene3D" id="2.40.50.100">
    <property type="match status" value="1"/>
</dbReference>
<feature type="region of interest" description="Disordered" evidence="4">
    <location>
        <begin position="45"/>
        <end position="64"/>
    </location>
</feature>
<evidence type="ECO:0000313" key="10">
    <source>
        <dbReference type="EMBL" id="TWU04942.1"/>
    </source>
</evidence>
<dbReference type="EMBL" id="SJPN01000003">
    <property type="protein sequence ID" value="TWU04942.1"/>
    <property type="molecule type" value="Genomic_DNA"/>
</dbReference>
<evidence type="ECO:0000313" key="11">
    <source>
        <dbReference type="Proteomes" id="UP000320176"/>
    </source>
</evidence>
<feature type="domain" description="Multidrug resistance protein MdtA-like C-terminal permuted SH3" evidence="9">
    <location>
        <begin position="294"/>
        <end position="358"/>
    </location>
</feature>
<gene>
    <name evidence="10" type="primary">mdtA_2</name>
    <name evidence="10" type="ORF">Pla52n_29870</name>
</gene>
<dbReference type="InterPro" id="IPR058792">
    <property type="entry name" value="Beta-barrel_RND_2"/>
</dbReference>
<dbReference type="InterPro" id="IPR058624">
    <property type="entry name" value="MdtA-like_HH"/>
</dbReference>
<dbReference type="Pfam" id="PF25967">
    <property type="entry name" value="RND-MFP_C"/>
    <property type="match status" value="1"/>
</dbReference>
<dbReference type="Pfam" id="PF25917">
    <property type="entry name" value="BSH_RND"/>
    <property type="match status" value="1"/>
</dbReference>
<protein>
    <submittedName>
        <fullName evidence="10">Multidrug resistance protein MdtA</fullName>
    </submittedName>
</protein>
<sequence length="386" mass="41700">MSDSSSSESNAKRRRPWASYLVGSIALLLVGGASYAGYKLYSQSDTSQQAHSRPPTSVTVASAQRQTWTTELTGVGTLTAVQGTELTSELAGKVVAIDFESGARVEQGELLVQLDTTSEVAQLESLEPQLRKAKSDQERATQLIEGNAISREAYDEAIAEVDRLQAAIDKQRAIIDRKKIVAPFAGTLGIRKTNLGQYVSPGDAVVNLQQIEPIFVDFDLPERNSGVVDLGIAVRVSTSAYPDARFIGNVSAITPLIQETTRSFTVRAELPNQERKLKPGMFADVVVELPQQRDVVTIPQTAIAVNAYGSSVFVLQEAEQGSEQTLAKRTFVRTGERRGLDIEIIEGVEAGQRVVTSGQLKLSNESPVTISQRDVSEGVVAEPTKP</sequence>
<dbReference type="NCBIfam" id="TIGR01730">
    <property type="entry name" value="RND_mfp"/>
    <property type="match status" value="1"/>
</dbReference>
<evidence type="ECO:0000259" key="9">
    <source>
        <dbReference type="Pfam" id="PF25967"/>
    </source>
</evidence>
<keyword evidence="5" id="KW-0812">Transmembrane</keyword>
<proteinExistence type="inferred from homology"/>
<dbReference type="Proteomes" id="UP000320176">
    <property type="component" value="Unassembled WGS sequence"/>
</dbReference>
<dbReference type="InterPro" id="IPR058625">
    <property type="entry name" value="MdtA-like_BSH"/>
</dbReference>
<dbReference type="OrthoDB" id="9806939at2"/>
<keyword evidence="3" id="KW-0813">Transport</keyword>
<dbReference type="Gene3D" id="1.10.287.470">
    <property type="entry name" value="Helix hairpin bin"/>
    <property type="match status" value="1"/>
</dbReference>
<feature type="domain" description="Multidrug resistance protein MdtA-like barrel-sandwich hybrid" evidence="7">
    <location>
        <begin position="85"/>
        <end position="205"/>
    </location>
</feature>
<dbReference type="AlphaFoldDB" id="A0A5C6B0M1"/>